<dbReference type="Pfam" id="PF02934">
    <property type="entry name" value="GatB_N"/>
    <property type="match status" value="1"/>
</dbReference>
<evidence type="ECO:0000256" key="3">
    <source>
        <dbReference type="ARBA" id="ARBA00022840"/>
    </source>
</evidence>
<organism evidence="7">
    <name type="scientific">marine metagenome</name>
    <dbReference type="NCBI Taxonomy" id="408172"/>
    <lineage>
        <taxon>unclassified sequences</taxon>
        <taxon>metagenomes</taxon>
        <taxon>ecological metagenomes</taxon>
    </lineage>
</organism>
<keyword evidence="1" id="KW-0436">Ligase</keyword>
<dbReference type="PROSITE" id="PS01234">
    <property type="entry name" value="GATB"/>
    <property type="match status" value="1"/>
</dbReference>
<evidence type="ECO:0000256" key="1">
    <source>
        <dbReference type="ARBA" id="ARBA00022598"/>
    </source>
</evidence>
<sequence>MKAGLEVHQQLDCGKLFCNCDNLESGSNQTFSRTLHATSSEMGSIDVAAQAEGIRKFTYHNRSCNCLVYTDEEPPRGPNKDAVEIAVQFAKLAGAKIIEEVQFMRKVVVDGSNTSGFQRTGLIAVGGQIEYEGGKLELDQICLEEDSCRHGENKDEYLLDRLGIPLLEVTTKPQLKKPEDVQNAARALGRLLRACRVKRGLGTIRQDVNISINNGQRVELKGFQDLATMPKVVENEIHRQENLNDLKQGKPGNQKDVTGLISKKKGTAMACKLVGWKGLLGTKMSAKEHVRMGRELADYAIKAGIEDYSETFVKGLMHSDELPAYGISEEETQKISDVLKCKEDDAFVLIFGEKTTVESALDNVIQRVKFHGVPQEVRRVTPKGLTRYLRPMPGASRMYPETDIAPVNLRNFDVVLPKTLDQRESELPLNDEESRQMVARNLDLRFHILMEQIEDPKNISRVLLHTLPNLSSTGHIFVTDDDILQVLSFVKDGKIAKEGIENALVQASMGDEIETGSDNIDDEVELLIDNLVQKKMDFVKDKGMDAVGPLMGLVMSEFRGKMDGAKINALLIKRIEQEI</sequence>
<dbReference type="HAMAP" id="MF_00588">
    <property type="entry name" value="GatE"/>
    <property type="match status" value="1"/>
</dbReference>
<dbReference type="InterPro" id="IPR017958">
    <property type="entry name" value="Gln-tRNA_amidoTrfase_suB_CS"/>
</dbReference>
<dbReference type="InterPro" id="IPR003789">
    <property type="entry name" value="Asn/Gln_tRNA_amidoTrase-B-like"/>
</dbReference>
<dbReference type="GO" id="GO:0070681">
    <property type="term" value="P:glutaminyl-tRNAGln biosynthesis via transamidation"/>
    <property type="evidence" value="ECO:0007669"/>
    <property type="project" value="TreeGrafter"/>
</dbReference>
<dbReference type="GO" id="GO:0005737">
    <property type="term" value="C:cytoplasm"/>
    <property type="evidence" value="ECO:0007669"/>
    <property type="project" value="InterPro"/>
</dbReference>
<dbReference type="InterPro" id="IPR004115">
    <property type="entry name" value="GAD-like_sf"/>
</dbReference>
<dbReference type="InterPro" id="IPR023168">
    <property type="entry name" value="GatB_Yqey_C_2"/>
</dbReference>
<keyword evidence="3" id="KW-0067">ATP-binding</keyword>
<dbReference type="Gene3D" id="3.30.1360.30">
    <property type="entry name" value="GAD-like domain"/>
    <property type="match status" value="1"/>
</dbReference>
<dbReference type="PANTHER" id="PTHR11659:SF2">
    <property type="entry name" value="GLUTAMYL-TRNA(GLN) AMIDOTRANSFERASE SUBUNIT E"/>
    <property type="match status" value="1"/>
</dbReference>
<dbReference type="EMBL" id="UINC01000469">
    <property type="protein sequence ID" value="SUZ55933.1"/>
    <property type="molecule type" value="Genomic_DNA"/>
</dbReference>
<evidence type="ECO:0000259" key="6">
    <source>
        <dbReference type="SMART" id="SM00845"/>
    </source>
</evidence>
<dbReference type="Pfam" id="PF02637">
    <property type="entry name" value="GatB_Yqey"/>
    <property type="match status" value="1"/>
</dbReference>
<keyword evidence="2" id="KW-0547">Nucleotide-binding</keyword>
<dbReference type="AlphaFoldDB" id="A0A381NR28"/>
<reference evidence="7" key="1">
    <citation type="submission" date="2018-05" db="EMBL/GenBank/DDBJ databases">
        <authorList>
            <person name="Lanie J.A."/>
            <person name="Ng W.-L."/>
            <person name="Kazmierczak K.M."/>
            <person name="Andrzejewski T.M."/>
            <person name="Davidsen T.M."/>
            <person name="Wayne K.J."/>
            <person name="Tettelin H."/>
            <person name="Glass J.I."/>
            <person name="Rusch D."/>
            <person name="Podicherti R."/>
            <person name="Tsui H.-C.T."/>
            <person name="Winkler M.E."/>
        </authorList>
    </citation>
    <scope>NUCLEOTIDE SEQUENCE</scope>
</reference>
<dbReference type="SUPFAM" id="SSF55931">
    <property type="entry name" value="Glutamine synthetase/guanido kinase"/>
    <property type="match status" value="1"/>
</dbReference>
<dbReference type="InterPro" id="IPR014746">
    <property type="entry name" value="Gln_synth/guanido_kin_cat_dom"/>
</dbReference>
<evidence type="ECO:0000256" key="2">
    <source>
        <dbReference type="ARBA" id="ARBA00022741"/>
    </source>
</evidence>
<dbReference type="InterPro" id="IPR006075">
    <property type="entry name" value="Asn/Gln-tRNA_Trfase_suB/E_cat"/>
</dbReference>
<protein>
    <recommendedName>
        <fullName evidence="6">Asn/Gln amidotransferase domain-containing protein</fullName>
    </recommendedName>
</protein>
<dbReference type="GO" id="GO:0004812">
    <property type="term" value="F:aminoacyl-tRNA ligase activity"/>
    <property type="evidence" value="ECO:0007669"/>
    <property type="project" value="InterPro"/>
</dbReference>
<dbReference type="NCBIfam" id="TIGR00134">
    <property type="entry name" value="gatE_arch"/>
    <property type="match status" value="1"/>
</dbReference>
<dbReference type="NCBIfam" id="NF003107">
    <property type="entry name" value="PRK04028.1"/>
    <property type="match status" value="1"/>
</dbReference>
<gene>
    <name evidence="7" type="ORF">METZ01_LOCUS8787</name>
</gene>
<dbReference type="SUPFAM" id="SSF89095">
    <property type="entry name" value="GatB/YqeY motif"/>
    <property type="match status" value="1"/>
</dbReference>
<dbReference type="InterPro" id="IPR017959">
    <property type="entry name" value="Asn/Gln-tRNA_amidoTrfase_suB/E"/>
</dbReference>
<accession>A0A381NR28</accession>
<dbReference type="SUPFAM" id="SSF55261">
    <property type="entry name" value="GAD domain-like"/>
    <property type="match status" value="1"/>
</dbReference>
<dbReference type="InterPro" id="IPR004414">
    <property type="entry name" value="GatE"/>
</dbReference>
<evidence type="ECO:0000256" key="5">
    <source>
        <dbReference type="ARBA" id="ARBA00047913"/>
    </source>
</evidence>
<dbReference type="PANTHER" id="PTHR11659">
    <property type="entry name" value="GLUTAMYL-TRNA GLN AMIDOTRANSFERASE SUBUNIT B MITOCHONDRIAL AND PROKARYOTIC PET112-RELATED"/>
    <property type="match status" value="1"/>
</dbReference>
<keyword evidence="4" id="KW-0648">Protein biosynthesis</keyword>
<evidence type="ECO:0000256" key="4">
    <source>
        <dbReference type="ARBA" id="ARBA00022917"/>
    </source>
</evidence>
<dbReference type="SMART" id="SM00845">
    <property type="entry name" value="GatB_Yqey"/>
    <property type="match status" value="1"/>
</dbReference>
<dbReference type="Gene3D" id="1.10.10.410">
    <property type="match status" value="1"/>
</dbReference>
<dbReference type="InterPro" id="IPR018027">
    <property type="entry name" value="Asn/Gln_amidotransferase"/>
</dbReference>
<name>A0A381NR28_9ZZZZ</name>
<dbReference type="GO" id="GO:0006412">
    <property type="term" value="P:translation"/>
    <property type="evidence" value="ECO:0007669"/>
    <property type="project" value="UniProtKB-KW"/>
</dbReference>
<evidence type="ECO:0000313" key="7">
    <source>
        <dbReference type="EMBL" id="SUZ55933.1"/>
    </source>
</evidence>
<dbReference type="GO" id="GO:0050567">
    <property type="term" value="F:glutaminyl-tRNA synthase (glutamine-hydrolyzing) activity"/>
    <property type="evidence" value="ECO:0007669"/>
    <property type="project" value="TreeGrafter"/>
</dbReference>
<feature type="domain" description="Asn/Gln amidotransferase" evidence="6">
    <location>
        <begin position="444"/>
        <end position="575"/>
    </location>
</feature>
<comment type="catalytic activity">
    <reaction evidence="5">
        <text>L-glutamyl-tRNA(Gln) + L-glutamine + ATP + H2O = L-glutaminyl-tRNA(Gln) + L-glutamate + ADP + phosphate + H(+)</text>
        <dbReference type="Rhea" id="RHEA:17521"/>
        <dbReference type="Rhea" id="RHEA-COMP:9681"/>
        <dbReference type="Rhea" id="RHEA-COMP:9684"/>
        <dbReference type="ChEBI" id="CHEBI:15377"/>
        <dbReference type="ChEBI" id="CHEBI:15378"/>
        <dbReference type="ChEBI" id="CHEBI:29985"/>
        <dbReference type="ChEBI" id="CHEBI:30616"/>
        <dbReference type="ChEBI" id="CHEBI:43474"/>
        <dbReference type="ChEBI" id="CHEBI:58359"/>
        <dbReference type="ChEBI" id="CHEBI:78520"/>
        <dbReference type="ChEBI" id="CHEBI:78521"/>
        <dbReference type="ChEBI" id="CHEBI:456216"/>
    </reaction>
</comment>
<dbReference type="GO" id="GO:0005524">
    <property type="term" value="F:ATP binding"/>
    <property type="evidence" value="ECO:0007669"/>
    <property type="project" value="UniProtKB-KW"/>
</dbReference>
<proteinExistence type="inferred from homology"/>